<dbReference type="EMBL" id="JAUSTF010000001">
    <property type="protein sequence ID" value="MDQ0179474.1"/>
    <property type="molecule type" value="Genomic_DNA"/>
</dbReference>
<feature type="transmembrane region" description="Helical" evidence="1">
    <location>
        <begin position="12"/>
        <end position="34"/>
    </location>
</feature>
<comment type="caution">
    <text evidence="2">The sequence shown here is derived from an EMBL/GenBank/DDBJ whole genome shotgun (WGS) entry which is preliminary data.</text>
</comment>
<dbReference type="Proteomes" id="UP001230951">
    <property type="component" value="Unassembled WGS sequence"/>
</dbReference>
<gene>
    <name evidence="2" type="ORF">J2S90_000818</name>
    <name evidence="3" type="ORF">J2S93_000881</name>
</gene>
<evidence type="ECO:0008006" key="6">
    <source>
        <dbReference type="Google" id="ProtNLM"/>
    </source>
</evidence>
<feature type="transmembrane region" description="Helical" evidence="1">
    <location>
        <begin position="54"/>
        <end position="76"/>
    </location>
</feature>
<evidence type="ECO:0000313" key="5">
    <source>
        <dbReference type="Proteomes" id="UP001242995"/>
    </source>
</evidence>
<protein>
    <recommendedName>
        <fullName evidence="6">DUF1648 domain-containing protein</fullName>
    </recommendedName>
</protein>
<keyword evidence="1" id="KW-1133">Transmembrane helix</keyword>
<feature type="transmembrane region" description="Helical" evidence="1">
    <location>
        <begin position="129"/>
        <end position="148"/>
    </location>
</feature>
<keyword evidence="4" id="KW-1185">Reference proteome</keyword>
<accession>A0AAW8DE25</accession>
<feature type="transmembrane region" description="Helical" evidence="1">
    <location>
        <begin position="97"/>
        <end position="117"/>
    </location>
</feature>
<evidence type="ECO:0000313" key="2">
    <source>
        <dbReference type="EMBL" id="MDP9903872.1"/>
    </source>
</evidence>
<sequence>MGKMRDSLDLRALRFAVAFPLLLAAAFAVCALMLRNNLPDPVAIAWNADGGISFAPFLAYVLGGGGFLVVAGWLVFIQAVPLARPVIMRRVMMGMGLMVTLFITSVLAAGLVGQTGLADARSSHVDATVLALGAGAALPLGVVMMMAFKPDPHWTPEDDAALEAERIRTEDPGLAEDSMLLWVHARSSVFVMICVATLFPAMLIAIALPWLGALLAVVAVIGACFLFVRVRADRRGVQVFVAGVLRVLTVPAVDIAGAAAQEVRAADFGGWGLRHHGGATAMLVSSGPAVVVRQVSGRRVAFSAGTSATADRLAGILNRVAARAQRGEQPPAP</sequence>
<feature type="transmembrane region" description="Helical" evidence="1">
    <location>
        <begin position="213"/>
        <end position="230"/>
    </location>
</feature>
<dbReference type="RefSeq" id="WP_284991196.1">
    <property type="nucleotide sequence ID" value="NZ_JAUSRG010000002.1"/>
</dbReference>
<name>A0AAW8DE25_9MICC</name>
<dbReference type="EMBL" id="JAUSRG010000002">
    <property type="protein sequence ID" value="MDP9903872.1"/>
    <property type="molecule type" value="Genomic_DNA"/>
</dbReference>
<dbReference type="Proteomes" id="UP001242995">
    <property type="component" value="Unassembled WGS sequence"/>
</dbReference>
<dbReference type="AlphaFoldDB" id="A0AAW8DE25"/>
<evidence type="ECO:0000256" key="1">
    <source>
        <dbReference type="SAM" id="Phobius"/>
    </source>
</evidence>
<keyword evidence="1" id="KW-0472">Membrane</keyword>
<proteinExistence type="predicted"/>
<reference evidence="2 4" key="1">
    <citation type="submission" date="2023-07" db="EMBL/GenBank/DDBJ databases">
        <title>Sorghum-associated microbial communities from plants grown in Nebraska, USA.</title>
        <authorList>
            <person name="Schachtman D."/>
        </authorList>
    </citation>
    <scope>NUCLEOTIDE SEQUENCE</scope>
    <source>
        <strain evidence="2">DS1006</strain>
        <strain evidence="3 4">DS1016</strain>
    </source>
</reference>
<keyword evidence="1" id="KW-0812">Transmembrane</keyword>
<evidence type="ECO:0000313" key="4">
    <source>
        <dbReference type="Proteomes" id="UP001230951"/>
    </source>
</evidence>
<organism evidence="2 5">
    <name type="scientific">Arthrobacter bambusae</name>
    <dbReference type="NCBI Taxonomy" id="1338426"/>
    <lineage>
        <taxon>Bacteria</taxon>
        <taxon>Bacillati</taxon>
        <taxon>Actinomycetota</taxon>
        <taxon>Actinomycetes</taxon>
        <taxon>Micrococcales</taxon>
        <taxon>Micrococcaceae</taxon>
        <taxon>Arthrobacter</taxon>
    </lineage>
</organism>
<feature type="transmembrane region" description="Helical" evidence="1">
    <location>
        <begin position="189"/>
        <end position="207"/>
    </location>
</feature>
<evidence type="ECO:0000313" key="3">
    <source>
        <dbReference type="EMBL" id="MDQ0179474.1"/>
    </source>
</evidence>